<name>A0A937FTF5_9BACT</name>
<evidence type="ECO:0000313" key="2">
    <source>
        <dbReference type="Proteomes" id="UP000614216"/>
    </source>
</evidence>
<sequence>MKTLTKTRYISDYEYEATNSQGLKVKIDMKNQDKLDQSPMELVLSALSGCIAVEVALMIQKRRKTLTDFVIEAEGTRRDEAPKYYTDIHLKFVLTSPDANEEELGKVAKLSLEKYCSVASSLKADITFSTEIIRG</sequence>
<dbReference type="Pfam" id="PF02566">
    <property type="entry name" value="OsmC"/>
    <property type="match status" value="1"/>
</dbReference>
<dbReference type="EMBL" id="JAEUGD010000004">
    <property type="protein sequence ID" value="MBL6445314.1"/>
    <property type="molecule type" value="Genomic_DNA"/>
</dbReference>
<comment type="caution">
    <text evidence="1">The sequence shown here is derived from an EMBL/GenBank/DDBJ whole genome shotgun (WGS) entry which is preliminary data.</text>
</comment>
<keyword evidence="2" id="KW-1185">Reference proteome</keyword>
<protein>
    <submittedName>
        <fullName evidence="1">OsmC family protein</fullName>
    </submittedName>
</protein>
<dbReference type="SUPFAM" id="SSF82784">
    <property type="entry name" value="OsmC-like"/>
    <property type="match status" value="1"/>
</dbReference>
<dbReference type="PANTHER" id="PTHR34352">
    <property type="entry name" value="PROTEIN YHFA"/>
    <property type="match status" value="1"/>
</dbReference>
<dbReference type="Proteomes" id="UP000614216">
    <property type="component" value="Unassembled WGS sequence"/>
</dbReference>
<dbReference type="RefSeq" id="WP_202854847.1">
    <property type="nucleotide sequence ID" value="NZ_JAEUGD010000004.1"/>
</dbReference>
<accession>A0A937FTF5</accession>
<dbReference type="AlphaFoldDB" id="A0A937FTF5"/>
<dbReference type="Gene3D" id="3.30.300.20">
    <property type="match status" value="1"/>
</dbReference>
<dbReference type="InterPro" id="IPR003718">
    <property type="entry name" value="OsmC/Ohr_fam"/>
</dbReference>
<organism evidence="1 2">
    <name type="scientific">Fulvivirga marina</name>
    <dbReference type="NCBI Taxonomy" id="2494733"/>
    <lineage>
        <taxon>Bacteria</taxon>
        <taxon>Pseudomonadati</taxon>
        <taxon>Bacteroidota</taxon>
        <taxon>Cytophagia</taxon>
        <taxon>Cytophagales</taxon>
        <taxon>Fulvivirgaceae</taxon>
        <taxon>Fulvivirga</taxon>
    </lineage>
</organism>
<dbReference type="PANTHER" id="PTHR34352:SF1">
    <property type="entry name" value="PROTEIN YHFA"/>
    <property type="match status" value="1"/>
</dbReference>
<dbReference type="InterPro" id="IPR036102">
    <property type="entry name" value="OsmC/Ohrsf"/>
</dbReference>
<evidence type="ECO:0000313" key="1">
    <source>
        <dbReference type="EMBL" id="MBL6445314.1"/>
    </source>
</evidence>
<dbReference type="InterPro" id="IPR015946">
    <property type="entry name" value="KH_dom-like_a/b"/>
</dbReference>
<gene>
    <name evidence="1" type="ORF">JMN32_03275</name>
</gene>
<proteinExistence type="predicted"/>
<reference evidence="1" key="1">
    <citation type="submission" date="2021-01" db="EMBL/GenBank/DDBJ databases">
        <title>Fulvivirga kasyanovii gen. nov., sp nov., a novel member of the phylum Bacteroidetes isolated from seawater in a mussel farm.</title>
        <authorList>
            <person name="Zhao L.-H."/>
            <person name="Wang Z.-J."/>
        </authorList>
    </citation>
    <scope>NUCLEOTIDE SEQUENCE</scope>
    <source>
        <strain evidence="1">29W222</strain>
    </source>
</reference>